<protein>
    <submittedName>
        <fullName evidence="3">Carboxypeptidase regulatory-like domain-containing protein</fullName>
    </submittedName>
</protein>
<dbReference type="EMBL" id="JBHSXN010000006">
    <property type="protein sequence ID" value="MFC6955420.1"/>
    <property type="molecule type" value="Genomic_DNA"/>
</dbReference>
<feature type="transmembrane region" description="Helical" evidence="2">
    <location>
        <begin position="418"/>
        <end position="436"/>
    </location>
</feature>
<feature type="region of interest" description="Disordered" evidence="1">
    <location>
        <begin position="369"/>
        <end position="411"/>
    </location>
</feature>
<dbReference type="Pfam" id="PF13620">
    <property type="entry name" value="CarboxypepD_reg"/>
    <property type="match status" value="1"/>
</dbReference>
<keyword evidence="2" id="KW-1133">Transmembrane helix</keyword>
<evidence type="ECO:0000256" key="1">
    <source>
        <dbReference type="SAM" id="MobiDB-lite"/>
    </source>
</evidence>
<organism evidence="3 4">
    <name type="scientific">Halorubellus litoreus</name>
    <dbReference type="NCBI Taxonomy" id="755308"/>
    <lineage>
        <taxon>Archaea</taxon>
        <taxon>Methanobacteriati</taxon>
        <taxon>Methanobacteriota</taxon>
        <taxon>Stenosarchaea group</taxon>
        <taxon>Halobacteria</taxon>
        <taxon>Halobacteriales</taxon>
        <taxon>Halorubellaceae</taxon>
        <taxon>Halorubellus</taxon>
    </lineage>
</organism>
<keyword evidence="2" id="KW-0812">Transmembrane</keyword>
<keyword evidence="4" id="KW-1185">Reference proteome</keyword>
<feature type="compositionally biased region" description="Low complexity" evidence="1">
    <location>
        <begin position="375"/>
        <end position="408"/>
    </location>
</feature>
<dbReference type="SUPFAM" id="SSF49478">
    <property type="entry name" value="Cna protein B-type domain"/>
    <property type="match status" value="1"/>
</dbReference>
<comment type="caution">
    <text evidence="3">The sequence shown here is derived from an EMBL/GenBank/DDBJ whole genome shotgun (WGS) entry which is preliminary data.</text>
</comment>
<accession>A0ABD5VIQ1</accession>
<evidence type="ECO:0000256" key="2">
    <source>
        <dbReference type="SAM" id="Phobius"/>
    </source>
</evidence>
<dbReference type="AlphaFoldDB" id="A0ABD5VIQ1"/>
<gene>
    <name evidence="3" type="ORF">ACFQGB_21360</name>
</gene>
<dbReference type="InterPro" id="IPR008969">
    <property type="entry name" value="CarboxyPept-like_regulatory"/>
</dbReference>
<evidence type="ECO:0000313" key="4">
    <source>
        <dbReference type="Proteomes" id="UP001596395"/>
    </source>
</evidence>
<dbReference type="Gene3D" id="2.60.40.1120">
    <property type="entry name" value="Carboxypeptidase-like, regulatory domain"/>
    <property type="match status" value="2"/>
</dbReference>
<name>A0ABD5VIQ1_9EURY</name>
<evidence type="ECO:0000313" key="3">
    <source>
        <dbReference type="EMBL" id="MFC6955420.1"/>
    </source>
</evidence>
<keyword evidence="2" id="KW-0472">Membrane</keyword>
<sequence length="440" mass="44288">MRTLLGVLVVAVCLAPVAGAAPVASGAGPGPSDASATASSSTTEAVTITVSVVDADGQAVGGANVTVAYGDETKTGETFANGKAFFDVPEGADVSVDVSAPDLALNRPKTVSNVDAETTVNVTMYPAATALVTVRTPSGQAVEGAQVRLRKTGAVLTSVSGETASNGTFVASNVERGNYTATVTADGYYSTASSFVVSNRAGKTVTLEPGTVAVEFATVDGHFANDRPVTATVELYDGDQFVSNISTGESGLRTVSLDVNTQYRVVVKKNGYQRESQVLSVSESDVSVQYAINRTPSLSVTAANTQVVTGQTVRVSVADEYDEAVSNVSVRVGGESVAETDAAGEAVVPIETAGTVEIVATKGDLSASTTVEGVSPSTEPATTAATATTAGTTSGTTAATTSATPTPENELDGLPTPGFGGLAGLLAVALSVVVLVRRRK</sequence>
<proteinExistence type="predicted"/>
<dbReference type="SUPFAM" id="SSF49464">
    <property type="entry name" value="Carboxypeptidase regulatory domain-like"/>
    <property type="match status" value="1"/>
</dbReference>
<dbReference type="RefSeq" id="WP_336352346.1">
    <property type="nucleotide sequence ID" value="NZ_JAZAQL010000006.1"/>
</dbReference>
<dbReference type="Proteomes" id="UP001596395">
    <property type="component" value="Unassembled WGS sequence"/>
</dbReference>
<reference evidence="3 4" key="1">
    <citation type="journal article" date="2019" name="Int. J. Syst. Evol. Microbiol.">
        <title>The Global Catalogue of Microorganisms (GCM) 10K type strain sequencing project: providing services to taxonomists for standard genome sequencing and annotation.</title>
        <authorList>
            <consortium name="The Broad Institute Genomics Platform"/>
            <consortium name="The Broad Institute Genome Sequencing Center for Infectious Disease"/>
            <person name="Wu L."/>
            <person name="Ma J."/>
        </authorList>
    </citation>
    <scope>NUCLEOTIDE SEQUENCE [LARGE SCALE GENOMIC DNA]</scope>
    <source>
        <strain evidence="3 4">GX26</strain>
    </source>
</reference>